<evidence type="ECO:0000256" key="4">
    <source>
        <dbReference type="PIRSR" id="PIRSR031924-50"/>
    </source>
</evidence>
<feature type="active site" description="Phosphothreonine intermediate" evidence="4">
    <location>
        <position position="106"/>
    </location>
</feature>
<keyword evidence="9" id="KW-1185">Reference proteome</keyword>
<keyword evidence="2" id="KW-0479">Metal-binding</keyword>
<feature type="signal peptide" evidence="7">
    <location>
        <begin position="1"/>
        <end position="24"/>
    </location>
</feature>
<evidence type="ECO:0000313" key="9">
    <source>
        <dbReference type="Proteomes" id="UP000235916"/>
    </source>
</evidence>
<evidence type="ECO:0000256" key="2">
    <source>
        <dbReference type="ARBA" id="ARBA00022723"/>
    </source>
</evidence>
<dbReference type="EMBL" id="POSP01000003">
    <property type="protein sequence ID" value="PND39318.1"/>
    <property type="molecule type" value="Genomic_DNA"/>
</dbReference>
<proteinExistence type="predicted"/>
<dbReference type="GO" id="GO:0004035">
    <property type="term" value="F:alkaline phosphatase activity"/>
    <property type="evidence" value="ECO:0007669"/>
    <property type="project" value="InterPro"/>
</dbReference>
<feature type="binding site" evidence="5">
    <location>
        <position position="127"/>
    </location>
    <ligand>
        <name>substrate</name>
    </ligand>
</feature>
<dbReference type="PANTHER" id="PTHR10151">
    <property type="entry name" value="ECTONUCLEOTIDE PYROPHOSPHATASE/PHOSPHODIESTERASE"/>
    <property type="match status" value="1"/>
</dbReference>
<dbReference type="CDD" id="cd16016">
    <property type="entry name" value="AP-SPAP"/>
    <property type="match status" value="1"/>
</dbReference>
<dbReference type="PIRSF" id="PIRSF031924">
    <property type="entry name" value="Pi-irrepressible_AP"/>
    <property type="match status" value="1"/>
</dbReference>
<dbReference type="InterPro" id="IPR026263">
    <property type="entry name" value="Alkaline_phosphatase_prok"/>
</dbReference>
<dbReference type="Proteomes" id="UP000235916">
    <property type="component" value="Unassembled WGS sequence"/>
</dbReference>
<evidence type="ECO:0000313" key="8">
    <source>
        <dbReference type="EMBL" id="PND39318.1"/>
    </source>
</evidence>
<dbReference type="InterPro" id="IPR002591">
    <property type="entry name" value="Phosphodiest/P_Trfase"/>
</dbReference>
<dbReference type="Pfam" id="PF01663">
    <property type="entry name" value="Phosphodiest"/>
    <property type="match status" value="1"/>
</dbReference>
<keyword evidence="1 4" id="KW-0597">Phosphoprotein</keyword>
<comment type="caution">
    <text evidence="8">The sequence shown here is derived from an EMBL/GenBank/DDBJ whole genome shotgun (WGS) entry which is preliminary data.</text>
</comment>
<dbReference type="PANTHER" id="PTHR10151:SF120">
    <property type="entry name" value="BIS(5'-ADENOSYL)-TRIPHOSPHATASE"/>
    <property type="match status" value="1"/>
</dbReference>
<name>A0A2N8L0S1_9BURK</name>
<sequence>MNPLASFSSPLAVMLPRLSVLALAATLAACSTTANSPAAAPTAPSATAAQATKAPPKLIVFLVVDGLPMRQVTAYREQLQPDGFRRFLDQGVWFSDARYAHGHTVTAAGHATMLTGAYPQRSGIISNEWNDAQTFAPVYNTGDTAYRYIDHKTDPLAGTSPRSLRAETVGDVLRGLQPASKVIGISGKDRGAILPAGHKGTAYMYMSEDGQFASSTYYMQSHPQWVRDFNAAKPADAFFGKAWAPLLPEAAYAGSVPDGQPWQYNGGNGNKLPAVLGAQMDGPGPRFYGNILPSPFGDELTLAFARAAIAGEQLGADAQTDILSVSLSSHDYVNHAFGPESRLSHDHFLHLDRYLQGFFRDLDAKLGRDNYLVMLTADHGFADSPAWAKTQGRDADLLNPGVVMSQLNTGLVQKFGPGRWAVSFSAAGVLFDHKLIKERGLAPSAVHEEAARLLRGMDGVVAAFTPEQLRGSDSTTPFLDAMRKAWHPEVSAPVQFVIKPNWLFSSRVGGSSHGTPHRYDQHVPILSWGPAWVGRGEVKTPVEVVDIAPTLAQILRVPAPAQSQGKPLPLPLPLPQAAAR</sequence>
<evidence type="ECO:0000256" key="7">
    <source>
        <dbReference type="SAM" id="SignalP"/>
    </source>
</evidence>
<organism evidence="8 9">
    <name type="scientific">Kinneretia aquatilis</name>
    <dbReference type="NCBI Taxonomy" id="2070761"/>
    <lineage>
        <taxon>Bacteria</taxon>
        <taxon>Pseudomonadati</taxon>
        <taxon>Pseudomonadota</taxon>
        <taxon>Betaproteobacteria</taxon>
        <taxon>Burkholderiales</taxon>
        <taxon>Sphaerotilaceae</taxon>
        <taxon>Roseateles</taxon>
    </lineage>
</organism>
<feature type="binding site" evidence="5">
    <location>
        <begin position="188"/>
        <end position="190"/>
    </location>
    <ligand>
        <name>substrate</name>
    </ligand>
</feature>
<protein>
    <submittedName>
        <fullName evidence="8">Alkaline phosphatase</fullName>
    </submittedName>
</protein>
<dbReference type="OrthoDB" id="9766127at2"/>
<dbReference type="Gene3D" id="3.30.1360.150">
    <property type="match status" value="1"/>
</dbReference>
<evidence type="ECO:0000256" key="5">
    <source>
        <dbReference type="PIRSR" id="PIRSR031924-51"/>
    </source>
</evidence>
<reference evidence="8 9" key="1">
    <citation type="submission" date="2018-01" db="EMBL/GenBank/DDBJ databases">
        <title>Draft genome sequence of Paucibacter aquatile CR182 isolated from freshwater of the Nakdong River.</title>
        <authorList>
            <person name="Choi A."/>
            <person name="Chung E.J."/>
        </authorList>
    </citation>
    <scope>NUCLEOTIDE SEQUENCE [LARGE SCALE GENOMIC DNA]</scope>
    <source>
        <strain evidence="8 9">CR182</strain>
    </source>
</reference>
<feature type="region of interest" description="Disordered" evidence="6">
    <location>
        <begin position="561"/>
        <end position="580"/>
    </location>
</feature>
<evidence type="ECO:0000256" key="1">
    <source>
        <dbReference type="ARBA" id="ARBA00022553"/>
    </source>
</evidence>
<dbReference type="RefSeq" id="WP_102769236.1">
    <property type="nucleotide sequence ID" value="NZ_POSP01000003.1"/>
</dbReference>
<evidence type="ECO:0000256" key="6">
    <source>
        <dbReference type="SAM" id="MobiDB-lite"/>
    </source>
</evidence>
<dbReference type="AlphaFoldDB" id="A0A2N8L0S1"/>
<dbReference type="SUPFAM" id="SSF53649">
    <property type="entry name" value="Alkaline phosphatase-like"/>
    <property type="match status" value="1"/>
</dbReference>
<gene>
    <name evidence="8" type="ORF">C1O66_18480</name>
</gene>
<accession>A0A2N8L0S1</accession>
<keyword evidence="3 7" id="KW-0732">Signal</keyword>
<feature type="chain" id="PRO_5015002919" evidence="7">
    <location>
        <begin position="25"/>
        <end position="580"/>
    </location>
</feature>
<evidence type="ECO:0000256" key="3">
    <source>
        <dbReference type="ARBA" id="ARBA00022729"/>
    </source>
</evidence>
<dbReference type="InterPro" id="IPR017850">
    <property type="entry name" value="Alkaline_phosphatase_core_sf"/>
</dbReference>
<dbReference type="GO" id="GO:0046872">
    <property type="term" value="F:metal ion binding"/>
    <property type="evidence" value="ECO:0007669"/>
    <property type="project" value="UniProtKB-KW"/>
</dbReference>
<dbReference type="Gene3D" id="3.40.720.10">
    <property type="entry name" value="Alkaline Phosphatase, subunit A"/>
    <property type="match status" value="1"/>
</dbReference>